<feature type="domain" description="Carrier" evidence="1">
    <location>
        <begin position="5"/>
        <end position="80"/>
    </location>
</feature>
<sequence length="90" mass="9491">MKDDLGLDAIRGRLAEIWCEALAMDQVADDTDFFVAGGRSLLAVQVCARAADAFGVEVRSSDLALDALFGSMVERVGESLPSTTGRARAA</sequence>
<dbReference type="InterPro" id="IPR009081">
    <property type="entry name" value="PP-bd_ACP"/>
</dbReference>
<dbReference type="RefSeq" id="WP_381234864.1">
    <property type="nucleotide sequence ID" value="NZ_JBHSKH010000023.1"/>
</dbReference>
<proteinExistence type="predicted"/>
<gene>
    <name evidence="2" type="ORF">ACFQ5X_11735</name>
</gene>
<dbReference type="PROSITE" id="PS50075">
    <property type="entry name" value="CARRIER"/>
    <property type="match status" value="1"/>
</dbReference>
<dbReference type="EMBL" id="JBHTMM010000011">
    <property type="protein sequence ID" value="MFD1306509.1"/>
    <property type="molecule type" value="Genomic_DNA"/>
</dbReference>
<protein>
    <submittedName>
        <fullName evidence="2">Phosphopantetheine-binding protein</fullName>
    </submittedName>
</protein>
<comment type="caution">
    <text evidence="2">The sequence shown here is derived from an EMBL/GenBank/DDBJ whole genome shotgun (WGS) entry which is preliminary data.</text>
</comment>
<dbReference type="Gene3D" id="1.10.1200.10">
    <property type="entry name" value="ACP-like"/>
    <property type="match status" value="1"/>
</dbReference>
<evidence type="ECO:0000259" key="1">
    <source>
        <dbReference type="PROSITE" id="PS50075"/>
    </source>
</evidence>
<dbReference type="Pfam" id="PF00550">
    <property type="entry name" value="PP-binding"/>
    <property type="match status" value="1"/>
</dbReference>
<evidence type="ECO:0000313" key="3">
    <source>
        <dbReference type="Proteomes" id="UP001597058"/>
    </source>
</evidence>
<dbReference type="InterPro" id="IPR036736">
    <property type="entry name" value="ACP-like_sf"/>
</dbReference>
<organism evidence="2 3">
    <name type="scientific">Streptomyces kaempferi</name>
    <dbReference type="NCBI Taxonomy" id="333725"/>
    <lineage>
        <taxon>Bacteria</taxon>
        <taxon>Bacillati</taxon>
        <taxon>Actinomycetota</taxon>
        <taxon>Actinomycetes</taxon>
        <taxon>Kitasatosporales</taxon>
        <taxon>Streptomycetaceae</taxon>
        <taxon>Streptomyces</taxon>
    </lineage>
</organism>
<name>A0ABW3XA32_9ACTN</name>
<accession>A0ABW3XA32</accession>
<reference evidence="3" key="1">
    <citation type="journal article" date="2019" name="Int. J. Syst. Evol. Microbiol.">
        <title>The Global Catalogue of Microorganisms (GCM) 10K type strain sequencing project: providing services to taxonomists for standard genome sequencing and annotation.</title>
        <authorList>
            <consortium name="The Broad Institute Genomics Platform"/>
            <consortium name="The Broad Institute Genome Sequencing Center for Infectious Disease"/>
            <person name="Wu L."/>
            <person name="Ma J."/>
        </authorList>
    </citation>
    <scope>NUCLEOTIDE SEQUENCE [LARGE SCALE GENOMIC DNA]</scope>
    <source>
        <strain evidence="3">CGMCC 4.7020</strain>
    </source>
</reference>
<dbReference type="Proteomes" id="UP001597058">
    <property type="component" value="Unassembled WGS sequence"/>
</dbReference>
<keyword evidence="3" id="KW-1185">Reference proteome</keyword>
<evidence type="ECO:0000313" key="2">
    <source>
        <dbReference type="EMBL" id="MFD1306509.1"/>
    </source>
</evidence>
<dbReference type="SUPFAM" id="SSF47336">
    <property type="entry name" value="ACP-like"/>
    <property type="match status" value="1"/>
</dbReference>